<evidence type="ECO:0000256" key="9">
    <source>
        <dbReference type="RuleBase" id="RU003811"/>
    </source>
</evidence>
<dbReference type="GO" id="GO:0009435">
    <property type="term" value="P:NAD+ biosynthetic process"/>
    <property type="evidence" value="ECO:0007669"/>
    <property type="project" value="UniProtKB-UniRule"/>
</dbReference>
<dbReference type="EC" id="6.3.1.5" evidence="8 10"/>
<evidence type="ECO:0000259" key="12">
    <source>
        <dbReference type="Pfam" id="PF02540"/>
    </source>
</evidence>
<dbReference type="EMBL" id="PEWV01000013">
    <property type="protein sequence ID" value="PIU42278.1"/>
    <property type="molecule type" value="Genomic_DNA"/>
</dbReference>
<protein>
    <recommendedName>
        <fullName evidence="8 10">NH(3)-dependent NAD(+) synthetase</fullName>
        <ecNumber evidence="8 10">6.3.1.5</ecNumber>
    </recommendedName>
</protein>
<feature type="binding site" evidence="8">
    <location>
        <position position="143"/>
    </location>
    <ligand>
        <name>Mg(2+)</name>
        <dbReference type="ChEBI" id="CHEBI:18420"/>
    </ligand>
</feature>
<keyword evidence="4 8" id="KW-0547">Nucleotide-binding</keyword>
<dbReference type="SUPFAM" id="SSF52402">
    <property type="entry name" value="Adenine nucleotide alpha hydrolases-like"/>
    <property type="match status" value="1"/>
</dbReference>
<dbReference type="Pfam" id="PF02540">
    <property type="entry name" value="NAD_synthase"/>
    <property type="match status" value="1"/>
</dbReference>
<feature type="transmembrane region" description="Helical" evidence="11">
    <location>
        <begin position="33"/>
        <end position="55"/>
    </location>
</feature>
<evidence type="ECO:0000256" key="7">
    <source>
        <dbReference type="ARBA" id="ARBA00023027"/>
    </source>
</evidence>
<feature type="domain" description="NAD/GMP synthase" evidence="12">
    <location>
        <begin position="15"/>
        <end position="253"/>
    </location>
</feature>
<dbReference type="InterPro" id="IPR014729">
    <property type="entry name" value="Rossmann-like_a/b/a_fold"/>
</dbReference>
<evidence type="ECO:0000256" key="6">
    <source>
        <dbReference type="ARBA" id="ARBA00022842"/>
    </source>
</evidence>
<dbReference type="GO" id="GO:0046872">
    <property type="term" value="F:metal ion binding"/>
    <property type="evidence" value="ECO:0007669"/>
    <property type="project" value="UniProtKB-KW"/>
</dbReference>
<evidence type="ECO:0000313" key="14">
    <source>
        <dbReference type="Proteomes" id="UP000230052"/>
    </source>
</evidence>
<sequence length="259" mass="29237">MTEKGLAINAAYVEKKLTGFIKREFKKKNFKKAVFGLSGGVDSSLVAFLLVKALGSKNVTALFMPYRTTAQESKRDFDAIVKILKIKHKIIPITSMVDCYFKKFPEADKVRRGNKMARERMSILYDQSKVENALVIGSGNKTEILLGYATLFGDTACAINPIGSLYKTQIRQLARCIGMPERIIKKPPTADLWPGQTDESEIGITYEEVDKILYLAVDKKYKLPRLVKLGFGKDSIDKILKRVDKFKYKRELPVIGKID</sequence>
<dbReference type="GO" id="GO:0005524">
    <property type="term" value="F:ATP binding"/>
    <property type="evidence" value="ECO:0007669"/>
    <property type="project" value="UniProtKB-UniRule"/>
</dbReference>
<feature type="binding site" evidence="8">
    <location>
        <position position="167"/>
    </location>
    <ligand>
        <name>ATP</name>
        <dbReference type="ChEBI" id="CHEBI:30616"/>
    </ligand>
</feature>
<accession>A0A2J0KUW2</accession>
<keyword evidence="3 8" id="KW-0479">Metal-binding</keyword>
<keyword evidence="2 8" id="KW-0436">Ligase</keyword>
<evidence type="ECO:0000256" key="2">
    <source>
        <dbReference type="ARBA" id="ARBA00022598"/>
    </source>
</evidence>
<dbReference type="GO" id="GO:0003952">
    <property type="term" value="F:NAD+ synthase (glutamine-hydrolyzing) activity"/>
    <property type="evidence" value="ECO:0007669"/>
    <property type="project" value="InterPro"/>
</dbReference>
<dbReference type="HAMAP" id="MF_00193">
    <property type="entry name" value="NadE_ammonia_dep"/>
    <property type="match status" value="1"/>
</dbReference>
<keyword evidence="11" id="KW-0812">Transmembrane</keyword>
<reference evidence="13 14" key="1">
    <citation type="submission" date="2017-09" db="EMBL/GenBank/DDBJ databases">
        <title>Depth-based differentiation of microbial function through sediment-hosted aquifers and enrichment of novel symbionts in the deep terrestrial subsurface.</title>
        <authorList>
            <person name="Probst A.J."/>
            <person name="Ladd B."/>
            <person name="Jarett J.K."/>
            <person name="Geller-Mcgrath D.E."/>
            <person name="Sieber C.M."/>
            <person name="Emerson J.B."/>
            <person name="Anantharaman K."/>
            <person name="Thomas B.C."/>
            <person name="Malmstrom R."/>
            <person name="Stieglmeier M."/>
            <person name="Klingl A."/>
            <person name="Woyke T."/>
            <person name="Ryan C.M."/>
            <person name="Banfield J.F."/>
        </authorList>
    </citation>
    <scope>NUCLEOTIDE SEQUENCE [LARGE SCALE GENOMIC DNA]</scope>
    <source>
        <strain evidence="13">CG07_land_8_20_14_0_80_42_15</strain>
    </source>
</reference>
<comment type="function">
    <text evidence="8">Catalyzes the ATP-dependent amidation of deamido-NAD to form NAD. Uses ammonia as a nitrogen source.</text>
</comment>
<dbReference type="UniPathway" id="UPA00253">
    <property type="reaction ID" value="UER00333"/>
</dbReference>
<dbReference type="Gene3D" id="3.40.50.620">
    <property type="entry name" value="HUPs"/>
    <property type="match status" value="1"/>
</dbReference>
<dbReference type="NCBIfam" id="NF010587">
    <property type="entry name" value="PRK13980.1"/>
    <property type="match status" value="1"/>
</dbReference>
<dbReference type="InterPro" id="IPR022926">
    <property type="entry name" value="NH(3)-dep_NAD(+)_synth"/>
</dbReference>
<dbReference type="InterPro" id="IPR003694">
    <property type="entry name" value="NAD_synthase"/>
</dbReference>
<comment type="catalytic activity">
    <reaction evidence="8 10">
        <text>deamido-NAD(+) + NH4(+) + ATP = AMP + diphosphate + NAD(+) + H(+)</text>
        <dbReference type="Rhea" id="RHEA:21188"/>
        <dbReference type="ChEBI" id="CHEBI:15378"/>
        <dbReference type="ChEBI" id="CHEBI:28938"/>
        <dbReference type="ChEBI" id="CHEBI:30616"/>
        <dbReference type="ChEBI" id="CHEBI:33019"/>
        <dbReference type="ChEBI" id="CHEBI:57540"/>
        <dbReference type="ChEBI" id="CHEBI:58437"/>
        <dbReference type="ChEBI" id="CHEBI:456215"/>
        <dbReference type="EC" id="6.3.1.5"/>
    </reaction>
</comment>
<evidence type="ECO:0000256" key="1">
    <source>
        <dbReference type="ARBA" id="ARBA00005859"/>
    </source>
</evidence>
<organism evidence="13 14">
    <name type="scientific">Candidatus Aquitaenariimonas noxiae</name>
    <dbReference type="NCBI Taxonomy" id="1974741"/>
    <lineage>
        <taxon>Bacteria</taxon>
        <taxon>Pseudomonadati</taxon>
        <taxon>Candidatus Omnitrophota</taxon>
        <taxon>Candidatus Aquitaenariimonas</taxon>
    </lineage>
</organism>
<dbReference type="FunFam" id="3.40.50.620:FF:000106">
    <property type="entry name" value="Glutamine-dependent NAD(+) synthetase"/>
    <property type="match status" value="1"/>
</dbReference>
<feature type="binding site" evidence="8">
    <location>
        <position position="42"/>
    </location>
    <ligand>
        <name>Mg(2+)</name>
        <dbReference type="ChEBI" id="CHEBI:18420"/>
    </ligand>
</feature>
<feature type="binding site" evidence="8">
    <location>
        <position position="189"/>
    </location>
    <ligand>
        <name>ATP</name>
        <dbReference type="ChEBI" id="CHEBI:30616"/>
    </ligand>
</feature>
<comment type="caution">
    <text evidence="13">The sequence shown here is derived from an EMBL/GenBank/DDBJ whole genome shotgun (WGS) entry which is preliminary data.</text>
</comment>
<comment type="similarity">
    <text evidence="1 8 9">Belongs to the NAD synthetase family.</text>
</comment>
<keyword evidence="5 8" id="KW-0067">ATP-binding</keyword>
<evidence type="ECO:0000256" key="10">
    <source>
        <dbReference type="RuleBase" id="RU003812"/>
    </source>
</evidence>
<dbReference type="GO" id="GO:0008795">
    <property type="term" value="F:NAD+ synthase activity"/>
    <property type="evidence" value="ECO:0007669"/>
    <property type="project" value="UniProtKB-UniRule"/>
</dbReference>
<comment type="subunit">
    <text evidence="8">Homodimer.</text>
</comment>
<dbReference type="CDD" id="cd00553">
    <property type="entry name" value="NAD_synthase"/>
    <property type="match status" value="1"/>
</dbReference>
<evidence type="ECO:0000256" key="11">
    <source>
        <dbReference type="SAM" id="Phobius"/>
    </source>
</evidence>
<dbReference type="PANTHER" id="PTHR23090:SF9">
    <property type="entry name" value="GLUTAMINE-DEPENDENT NAD(+) SYNTHETASE"/>
    <property type="match status" value="1"/>
</dbReference>
<evidence type="ECO:0000256" key="4">
    <source>
        <dbReference type="ARBA" id="ARBA00022741"/>
    </source>
</evidence>
<keyword evidence="11" id="KW-0472">Membrane</keyword>
<comment type="pathway">
    <text evidence="8">Cofactor biosynthesis; NAD(+) biosynthesis; NAD(+) from deamido-NAD(+) (ammonia route): step 1/1.</text>
</comment>
<feature type="binding site" description="in other chain" evidence="8">
    <location>
        <position position="118"/>
    </location>
    <ligand>
        <name>deamido-NAD(+)</name>
        <dbReference type="ChEBI" id="CHEBI:58437"/>
        <note>ligand shared between two neighboring subunits</note>
    </ligand>
</feature>
<dbReference type="GO" id="GO:0005737">
    <property type="term" value="C:cytoplasm"/>
    <property type="evidence" value="ECO:0007669"/>
    <property type="project" value="InterPro"/>
</dbReference>
<comment type="caution">
    <text evidence="8">Lacks conserved residue(s) required for the propagation of feature annotation.</text>
</comment>
<dbReference type="GO" id="GO:0004359">
    <property type="term" value="F:glutaminase activity"/>
    <property type="evidence" value="ECO:0007669"/>
    <property type="project" value="InterPro"/>
</dbReference>
<keyword evidence="6 8" id="KW-0460">Magnesium</keyword>
<keyword evidence="11" id="KW-1133">Transmembrane helix</keyword>
<proteinExistence type="inferred from homology"/>
<dbReference type="InterPro" id="IPR022310">
    <property type="entry name" value="NAD/GMP_synthase"/>
</dbReference>
<keyword evidence="7 8" id="KW-0520">NAD</keyword>
<evidence type="ECO:0000313" key="13">
    <source>
        <dbReference type="EMBL" id="PIU42278.1"/>
    </source>
</evidence>
<dbReference type="Proteomes" id="UP000230052">
    <property type="component" value="Unassembled WGS sequence"/>
</dbReference>
<name>A0A2J0KUW2_9BACT</name>
<gene>
    <name evidence="8" type="primary">nadE</name>
    <name evidence="13" type="ORF">COS99_01360</name>
</gene>
<dbReference type="AlphaFoldDB" id="A0A2J0KUW2"/>
<feature type="binding site" evidence="8">
    <location>
        <begin position="36"/>
        <end position="43"/>
    </location>
    <ligand>
        <name>ATP</name>
        <dbReference type="ChEBI" id="CHEBI:30616"/>
    </ligand>
</feature>
<evidence type="ECO:0000256" key="8">
    <source>
        <dbReference type="HAMAP-Rule" id="MF_00193"/>
    </source>
</evidence>
<evidence type="ECO:0000256" key="5">
    <source>
        <dbReference type="ARBA" id="ARBA00022840"/>
    </source>
</evidence>
<evidence type="ECO:0000256" key="3">
    <source>
        <dbReference type="ARBA" id="ARBA00022723"/>
    </source>
</evidence>
<dbReference type="PANTHER" id="PTHR23090">
    <property type="entry name" value="NH 3 /GLUTAMINE-DEPENDENT NAD + SYNTHETASE"/>
    <property type="match status" value="1"/>
</dbReference>
<dbReference type="NCBIfam" id="TIGR00552">
    <property type="entry name" value="nadE"/>
    <property type="match status" value="1"/>
</dbReference>